<dbReference type="AlphaFoldDB" id="A0A6G7GPX1"/>
<organism evidence="1 2">
    <name type="scientific">Kuenenia stuttgartiensis</name>
    <dbReference type="NCBI Taxonomy" id="174633"/>
    <lineage>
        <taxon>Bacteria</taxon>
        <taxon>Pseudomonadati</taxon>
        <taxon>Planctomycetota</taxon>
        <taxon>Candidatus Brocadiia</taxon>
        <taxon>Candidatus Brocadiales</taxon>
        <taxon>Candidatus Brocadiaceae</taxon>
        <taxon>Candidatus Kuenenia</taxon>
    </lineage>
</organism>
<gene>
    <name evidence="1" type="ORF">KsCSTR_22590</name>
</gene>
<reference evidence="1 2" key="1">
    <citation type="submission" date="2020-02" db="EMBL/GenBank/DDBJ databases">
        <title>Newly sequenced genome of strain CSTR1 showed variability in Candidatus Kuenenia stuttgartiensis genomes.</title>
        <authorList>
            <person name="Ding C."/>
            <person name="Adrian L."/>
        </authorList>
    </citation>
    <scope>NUCLEOTIDE SEQUENCE [LARGE SCALE GENOMIC DNA]</scope>
    <source>
        <strain evidence="1 2">CSTR1</strain>
    </source>
</reference>
<protein>
    <submittedName>
        <fullName evidence="1">Uncharacterized protein</fullName>
    </submittedName>
</protein>
<sequence length="45" mass="5159">MLRIFSFPFVSHHIMNVSLGFYILEIDTQYIVLNLANGVVGISCW</sequence>
<evidence type="ECO:0000313" key="1">
    <source>
        <dbReference type="EMBL" id="QII11638.1"/>
    </source>
</evidence>
<accession>A0A6G7GPX1</accession>
<evidence type="ECO:0000313" key="2">
    <source>
        <dbReference type="Proteomes" id="UP000501926"/>
    </source>
</evidence>
<name>A0A6G7GPX1_KUEST</name>
<dbReference type="EMBL" id="CP049055">
    <property type="protein sequence ID" value="QII11638.1"/>
    <property type="molecule type" value="Genomic_DNA"/>
</dbReference>
<proteinExistence type="predicted"/>
<dbReference type="Proteomes" id="UP000501926">
    <property type="component" value="Chromosome"/>
</dbReference>